<dbReference type="AlphaFoldDB" id="A0A941DI63"/>
<dbReference type="EMBL" id="JAGSPM010000073">
    <property type="protein sequence ID" value="MBR7748540.1"/>
    <property type="molecule type" value="Genomic_DNA"/>
</dbReference>
<organism evidence="3 4">
    <name type="scientific">Undibacterium baiyunense</name>
    <dbReference type="NCBI Taxonomy" id="2828731"/>
    <lineage>
        <taxon>Bacteria</taxon>
        <taxon>Pseudomonadati</taxon>
        <taxon>Pseudomonadota</taxon>
        <taxon>Betaproteobacteria</taxon>
        <taxon>Burkholderiales</taxon>
        <taxon>Oxalobacteraceae</taxon>
        <taxon>Undibacterium</taxon>
    </lineage>
</organism>
<sequence>MARSTFYYQRHQALDGDKYASIKQRIRSIYDKHHGRYGYRRVTAAMR</sequence>
<dbReference type="Proteomes" id="UP000680158">
    <property type="component" value="Unassembled WGS sequence"/>
</dbReference>
<gene>
    <name evidence="2" type="ORF">KDM92_18355</name>
    <name evidence="3" type="ORF">KDM92_18360</name>
</gene>
<evidence type="ECO:0000313" key="2">
    <source>
        <dbReference type="EMBL" id="MBR7748539.1"/>
    </source>
</evidence>
<dbReference type="Pfam" id="PF13276">
    <property type="entry name" value="HTH_21"/>
    <property type="match status" value="1"/>
</dbReference>
<feature type="non-terminal residue" evidence="3">
    <location>
        <position position="47"/>
    </location>
</feature>
<comment type="caution">
    <text evidence="3">The sequence shown here is derived from an EMBL/GenBank/DDBJ whole genome shotgun (WGS) entry which is preliminary data.</text>
</comment>
<protein>
    <submittedName>
        <fullName evidence="3">Transposase</fullName>
    </submittedName>
</protein>
<feature type="domain" description="HTH-like" evidence="1">
    <location>
        <begin position="22"/>
        <end position="47"/>
    </location>
</feature>
<accession>A0A941DI63</accession>
<evidence type="ECO:0000313" key="3">
    <source>
        <dbReference type="EMBL" id="MBR7748540.1"/>
    </source>
</evidence>
<name>A0A941DI63_9BURK</name>
<evidence type="ECO:0000313" key="4">
    <source>
        <dbReference type="Proteomes" id="UP000680158"/>
    </source>
</evidence>
<proteinExistence type="predicted"/>
<keyword evidence="4" id="KW-1185">Reference proteome</keyword>
<dbReference type="InterPro" id="IPR025948">
    <property type="entry name" value="HTH-like_dom"/>
</dbReference>
<reference evidence="3 4" key="1">
    <citation type="submission" date="2021-04" db="EMBL/GenBank/DDBJ databases">
        <title>novel species isolated from subtropical streams in China.</title>
        <authorList>
            <person name="Lu H."/>
        </authorList>
    </citation>
    <scope>NUCLEOTIDE SEQUENCE [LARGE SCALE GENOMIC DNA]</scope>
    <source>
        <strain evidence="3 4">BYS107W</strain>
    </source>
</reference>
<evidence type="ECO:0000259" key="1">
    <source>
        <dbReference type="Pfam" id="PF13276"/>
    </source>
</evidence>
<dbReference type="EMBL" id="JAGSPM010000072">
    <property type="protein sequence ID" value="MBR7748539.1"/>
    <property type="molecule type" value="Genomic_DNA"/>
</dbReference>